<proteinExistence type="predicted"/>
<accession>A0A318UL08</accession>
<evidence type="ECO:0000259" key="2">
    <source>
        <dbReference type="Pfam" id="PF13568"/>
    </source>
</evidence>
<gene>
    <name evidence="3" type="ORF">B0O44_103141</name>
</gene>
<keyword evidence="1" id="KW-0732">Signal</keyword>
<sequence length="202" mass="21910">MKTRFKKKKLLLLPLMAIALFSIPANAQNSSPIHIGLKAAGNFSSLSFSSEGLTSKYAPGFSAGAFARVDIARLYVQGELLYSRKTAELDAGSLGRAKASWNSIEAPVSLGYKILKTDRTSLRAYGGGVYSYVLNDHASLLGEVKTSFNAFDKSNIGYQVGVGVDLRRLTLDLRYEGSLSNLSSQFKSRPSSFQVSVGFMIF</sequence>
<evidence type="ECO:0000256" key="1">
    <source>
        <dbReference type="SAM" id="SignalP"/>
    </source>
</evidence>
<dbReference type="OrthoDB" id="753334at2"/>
<dbReference type="Pfam" id="PF13568">
    <property type="entry name" value="OMP_b-brl_2"/>
    <property type="match status" value="1"/>
</dbReference>
<protein>
    <submittedName>
        <fullName evidence="3">Outer membrane protein with beta-barrel domain</fullName>
    </submittedName>
</protein>
<dbReference type="InterPro" id="IPR025665">
    <property type="entry name" value="Beta-barrel_OMP_2"/>
</dbReference>
<keyword evidence="4" id="KW-1185">Reference proteome</keyword>
<feature type="signal peptide" evidence="1">
    <location>
        <begin position="1"/>
        <end position="27"/>
    </location>
</feature>
<reference evidence="3 4" key="1">
    <citation type="submission" date="2018-06" db="EMBL/GenBank/DDBJ databases">
        <title>Genomic Encyclopedia of Archaeal and Bacterial Type Strains, Phase II (KMG-II): from individual species to whole genera.</title>
        <authorList>
            <person name="Goeker M."/>
        </authorList>
    </citation>
    <scope>NUCLEOTIDE SEQUENCE [LARGE SCALE GENOMIC DNA]</scope>
    <source>
        <strain evidence="3 4">DSM 27372</strain>
    </source>
</reference>
<dbReference type="SUPFAM" id="SSF56925">
    <property type="entry name" value="OMPA-like"/>
    <property type="match status" value="1"/>
</dbReference>
<comment type="caution">
    <text evidence="3">The sequence shown here is derived from an EMBL/GenBank/DDBJ whole genome shotgun (WGS) entry which is preliminary data.</text>
</comment>
<dbReference type="AlphaFoldDB" id="A0A318UL08"/>
<name>A0A318UL08_9SPHI</name>
<dbReference type="EMBL" id="QKLU01000003">
    <property type="protein sequence ID" value="PYF74695.1"/>
    <property type="molecule type" value="Genomic_DNA"/>
</dbReference>
<evidence type="ECO:0000313" key="3">
    <source>
        <dbReference type="EMBL" id="PYF74695.1"/>
    </source>
</evidence>
<feature type="domain" description="Outer membrane protein beta-barrel" evidence="2">
    <location>
        <begin position="26"/>
        <end position="182"/>
    </location>
</feature>
<dbReference type="InterPro" id="IPR011250">
    <property type="entry name" value="OMP/PagP_B-barrel"/>
</dbReference>
<dbReference type="RefSeq" id="WP_110829409.1">
    <property type="nucleotide sequence ID" value="NZ_QKLU01000003.1"/>
</dbReference>
<feature type="chain" id="PRO_5016437927" evidence="1">
    <location>
        <begin position="28"/>
        <end position="202"/>
    </location>
</feature>
<dbReference type="Proteomes" id="UP000248198">
    <property type="component" value="Unassembled WGS sequence"/>
</dbReference>
<organism evidence="3 4">
    <name type="scientific">Pedobacter nutrimenti</name>
    <dbReference type="NCBI Taxonomy" id="1241337"/>
    <lineage>
        <taxon>Bacteria</taxon>
        <taxon>Pseudomonadati</taxon>
        <taxon>Bacteroidota</taxon>
        <taxon>Sphingobacteriia</taxon>
        <taxon>Sphingobacteriales</taxon>
        <taxon>Sphingobacteriaceae</taxon>
        <taxon>Pedobacter</taxon>
    </lineage>
</organism>
<evidence type="ECO:0000313" key="4">
    <source>
        <dbReference type="Proteomes" id="UP000248198"/>
    </source>
</evidence>